<name>A0ABR8Z503_9MICO</name>
<dbReference type="SUPFAM" id="SSF46955">
    <property type="entry name" value="Putative DNA-binding domain"/>
    <property type="match status" value="2"/>
</dbReference>
<evidence type="ECO:0000259" key="5">
    <source>
        <dbReference type="PROSITE" id="PS50937"/>
    </source>
</evidence>
<evidence type="ECO:0000313" key="7">
    <source>
        <dbReference type="Proteomes" id="UP000661894"/>
    </source>
</evidence>
<evidence type="ECO:0000256" key="1">
    <source>
        <dbReference type="ARBA" id="ARBA00022491"/>
    </source>
</evidence>
<keyword evidence="4" id="KW-0804">Transcription</keyword>
<gene>
    <name evidence="6" type="ORF">H9624_13480</name>
</gene>
<comment type="caution">
    <text evidence="6">The sequence shown here is derived from an EMBL/GenBank/DDBJ whole genome shotgun (WGS) entry which is preliminary data.</text>
</comment>
<feature type="domain" description="HTH merR-type" evidence="5">
    <location>
        <begin position="126"/>
        <end position="197"/>
    </location>
</feature>
<dbReference type="InterPro" id="IPR000551">
    <property type="entry name" value="MerR-type_HTH_dom"/>
</dbReference>
<dbReference type="PROSITE" id="PS50937">
    <property type="entry name" value="HTH_MERR_2"/>
    <property type="match status" value="1"/>
</dbReference>
<evidence type="ECO:0000256" key="2">
    <source>
        <dbReference type="ARBA" id="ARBA00023015"/>
    </source>
</evidence>
<keyword evidence="1" id="KW-0678">Repressor</keyword>
<evidence type="ECO:0000256" key="3">
    <source>
        <dbReference type="ARBA" id="ARBA00023125"/>
    </source>
</evidence>
<evidence type="ECO:0000256" key="4">
    <source>
        <dbReference type="ARBA" id="ARBA00023163"/>
    </source>
</evidence>
<dbReference type="Pfam" id="PF13411">
    <property type="entry name" value="MerR_1"/>
    <property type="match status" value="1"/>
</dbReference>
<dbReference type="InterPro" id="IPR047057">
    <property type="entry name" value="MerR_fam"/>
</dbReference>
<dbReference type="SMART" id="SM00422">
    <property type="entry name" value="HTH_MERR"/>
    <property type="match status" value="2"/>
</dbReference>
<evidence type="ECO:0000313" key="6">
    <source>
        <dbReference type="EMBL" id="MBD8063330.1"/>
    </source>
</evidence>
<dbReference type="Gene3D" id="1.10.1660.10">
    <property type="match status" value="2"/>
</dbReference>
<keyword evidence="3" id="KW-0238">DNA-binding</keyword>
<dbReference type="EMBL" id="JACSPO010000010">
    <property type="protein sequence ID" value="MBD8063330.1"/>
    <property type="molecule type" value="Genomic_DNA"/>
</dbReference>
<dbReference type="PANTHER" id="PTHR30204">
    <property type="entry name" value="REDOX-CYCLING DRUG-SENSING TRANSCRIPTIONAL ACTIVATOR SOXR"/>
    <property type="match status" value="1"/>
</dbReference>
<dbReference type="Proteomes" id="UP000661894">
    <property type="component" value="Unassembled WGS sequence"/>
</dbReference>
<protein>
    <submittedName>
        <fullName evidence="6">MerR family transcriptional regulator</fullName>
    </submittedName>
</protein>
<dbReference type="PANTHER" id="PTHR30204:SF69">
    <property type="entry name" value="MERR-FAMILY TRANSCRIPTIONAL REGULATOR"/>
    <property type="match status" value="1"/>
</dbReference>
<proteinExistence type="predicted"/>
<dbReference type="InterPro" id="IPR009061">
    <property type="entry name" value="DNA-bd_dom_put_sf"/>
</dbReference>
<sequence length="246" mass="26720">MDLDRSGLATSAVAAASGYSSQQVRDLESSGVISQALRSPAGYRHFTQRHVVELAAYRDLATAVGPVEARRVMREVRAGTVSEAVALVGALHVRLERERAEALAARRALRVIEAEGRGEGTTPEDAMTIRELAKALAVRASTLRFWESCGLVAPERVPTPSGSARLYPAPAVREARITAALRAAGYRVPEVREAIEALRRYREVERPLEALDARVESIGRRGLALLRAGAVLAEVIGDQPRARRRE</sequence>
<dbReference type="RefSeq" id="WP_251840430.1">
    <property type="nucleotide sequence ID" value="NZ_JACSPO010000010.1"/>
</dbReference>
<organism evidence="6 7">
    <name type="scientific">Oceanitalea stevensii</name>
    <dbReference type="NCBI Taxonomy" id="2763072"/>
    <lineage>
        <taxon>Bacteria</taxon>
        <taxon>Bacillati</taxon>
        <taxon>Actinomycetota</taxon>
        <taxon>Actinomycetes</taxon>
        <taxon>Micrococcales</taxon>
        <taxon>Bogoriellaceae</taxon>
        <taxon>Georgenia</taxon>
    </lineage>
</organism>
<accession>A0ABR8Z503</accession>
<keyword evidence="2" id="KW-0805">Transcription regulation</keyword>
<keyword evidence="7" id="KW-1185">Reference proteome</keyword>
<reference evidence="6 7" key="1">
    <citation type="submission" date="2020-08" db="EMBL/GenBank/DDBJ databases">
        <title>A Genomic Blueprint of the Chicken Gut Microbiome.</title>
        <authorList>
            <person name="Gilroy R."/>
            <person name="Ravi A."/>
            <person name="Getino M."/>
            <person name="Pursley I."/>
            <person name="Horton D.L."/>
            <person name="Alikhan N.-F."/>
            <person name="Baker D."/>
            <person name="Gharbi K."/>
            <person name="Hall N."/>
            <person name="Watson M."/>
            <person name="Adriaenssens E.M."/>
            <person name="Foster-Nyarko E."/>
            <person name="Jarju S."/>
            <person name="Secka A."/>
            <person name="Antonio M."/>
            <person name="Oren A."/>
            <person name="Chaudhuri R."/>
            <person name="La Ragione R.M."/>
            <person name="Hildebrand F."/>
            <person name="Pallen M.J."/>
        </authorList>
    </citation>
    <scope>NUCLEOTIDE SEQUENCE [LARGE SCALE GENOMIC DNA]</scope>
    <source>
        <strain evidence="6 7">Sa1BUA1</strain>
    </source>
</reference>